<dbReference type="Pfam" id="PF09832">
    <property type="entry name" value="DUF2059"/>
    <property type="match status" value="1"/>
</dbReference>
<evidence type="ECO:0000313" key="4">
    <source>
        <dbReference type="Proteomes" id="UP000318010"/>
    </source>
</evidence>
<name>A0A563TY76_9SPHI</name>
<evidence type="ECO:0000256" key="1">
    <source>
        <dbReference type="SAM" id="SignalP"/>
    </source>
</evidence>
<evidence type="ECO:0000313" key="3">
    <source>
        <dbReference type="EMBL" id="TWR24327.1"/>
    </source>
</evidence>
<gene>
    <name evidence="3" type="ORF">FPZ42_17780</name>
</gene>
<accession>A0A563TY76</accession>
<proteinExistence type="predicted"/>
<organism evidence="3 4">
    <name type="scientific">Mucilaginibacter achroorhodeus</name>
    <dbReference type="NCBI Taxonomy" id="2599294"/>
    <lineage>
        <taxon>Bacteria</taxon>
        <taxon>Pseudomonadati</taxon>
        <taxon>Bacteroidota</taxon>
        <taxon>Sphingobacteriia</taxon>
        <taxon>Sphingobacteriales</taxon>
        <taxon>Sphingobacteriaceae</taxon>
        <taxon>Mucilaginibacter</taxon>
    </lineage>
</organism>
<dbReference type="OrthoDB" id="1143459at2"/>
<dbReference type="AlphaFoldDB" id="A0A563TY76"/>
<comment type="caution">
    <text evidence="3">The sequence shown here is derived from an EMBL/GenBank/DDBJ whole genome shotgun (WGS) entry which is preliminary data.</text>
</comment>
<reference evidence="3 4" key="1">
    <citation type="submission" date="2019-07" db="EMBL/GenBank/DDBJ databases">
        <authorList>
            <person name="Kim J."/>
        </authorList>
    </citation>
    <scope>NUCLEOTIDE SEQUENCE [LARGE SCALE GENOMIC DNA]</scope>
    <source>
        <strain evidence="3 4">MJ1a</strain>
    </source>
</reference>
<keyword evidence="4" id="KW-1185">Reference proteome</keyword>
<dbReference type="Proteomes" id="UP000318010">
    <property type="component" value="Unassembled WGS sequence"/>
</dbReference>
<dbReference type="EMBL" id="VOEI01000007">
    <property type="protein sequence ID" value="TWR24327.1"/>
    <property type="molecule type" value="Genomic_DNA"/>
</dbReference>
<sequence length="155" mass="17199">MKLKLLIIALLFCAGARAQTTPDITPAHLKAAEDLLKVTQADMLFKQNMGTMLKQASTNIPEDKRAKFIEVMNTFVAKYVSWETLRDQMAAAYAKEFTAAELKGLIAFYSTDLGKKLLAKQPALVSKGAEIGQQMVQSHQVELQQMMEAAFKDSK</sequence>
<dbReference type="InterPro" id="IPR018637">
    <property type="entry name" value="DUF2059"/>
</dbReference>
<keyword evidence="1" id="KW-0732">Signal</keyword>
<dbReference type="RefSeq" id="WP_146273204.1">
    <property type="nucleotide sequence ID" value="NZ_VOEI01000007.1"/>
</dbReference>
<evidence type="ECO:0000259" key="2">
    <source>
        <dbReference type="Pfam" id="PF09832"/>
    </source>
</evidence>
<feature type="domain" description="DUF2059" evidence="2">
    <location>
        <begin position="84"/>
        <end position="140"/>
    </location>
</feature>
<protein>
    <submittedName>
        <fullName evidence="3">DUF2059 domain-containing protein</fullName>
    </submittedName>
</protein>
<feature type="chain" id="PRO_5021793158" evidence="1">
    <location>
        <begin position="19"/>
        <end position="155"/>
    </location>
</feature>
<feature type="signal peptide" evidence="1">
    <location>
        <begin position="1"/>
        <end position="18"/>
    </location>
</feature>